<evidence type="ECO:0000313" key="7">
    <source>
        <dbReference type="Proteomes" id="UP000322873"/>
    </source>
</evidence>
<comment type="subcellular location">
    <subcellularLocation>
        <location evidence="1">Endomembrane system</location>
        <topology evidence="1">Peripheral membrane protein</topology>
    </subcellularLocation>
</comment>
<evidence type="ECO:0000256" key="3">
    <source>
        <dbReference type="ARBA" id="ARBA00023136"/>
    </source>
</evidence>
<reference evidence="6 7" key="1">
    <citation type="submission" date="2019-06" db="EMBL/GenBank/DDBJ databases">
        <title>Genome Sequence of the Brown Rot Fungal Pathogen Monilinia fructicola.</title>
        <authorList>
            <person name="De Miccolis Angelini R.M."/>
            <person name="Landi L."/>
            <person name="Abate D."/>
            <person name="Pollastro S."/>
            <person name="Romanazzi G."/>
            <person name="Faretra F."/>
        </authorList>
    </citation>
    <scope>NUCLEOTIDE SEQUENCE [LARGE SCALE GENOMIC DNA]</scope>
    <source>
        <strain evidence="6 7">Mfrc123</strain>
    </source>
</reference>
<dbReference type="GO" id="GO:0000407">
    <property type="term" value="C:phagophore assembly site"/>
    <property type="evidence" value="ECO:0007669"/>
    <property type="project" value="TreeGrafter"/>
</dbReference>
<evidence type="ECO:0000256" key="2">
    <source>
        <dbReference type="ARBA" id="ARBA00023121"/>
    </source>
</evidence>
<proteinExistence type="predicted"/>
<dbReference type="GO" id="GO:0005769">
    <property type="term" value="C:early endosome"/>
    <property type="evidence" value="ECO:0007669"/>
    <property type="project" value="TreeGrafter"/>
</dbReference>
<organism evidence="6 7">
    <name type="scientific">Monilinia fructicola</name>
    <name type="common">Brown rot fungus</name>
    <name type="synonym">Ciboria fructicola</name>
    <dbReference type="NCBI Taxonomy" id="38448"/>
    <lineage>
        <taxon>Eukaryota</taxon>
        <taxon>Fungi</taxon>
        <taxon>Dikarya</taxon>
        <taxon>Ascomycota</taxon>
        <taxon>Pezizomycotina</taxon>
        <taxon>Leotiomycetes</taxon>
        <taxon>Helotiales</taxon>
        <taxon>Sclerotiniaceae</taxon>
        <taxon>Monilinia</taxon>
    </lineage>
</organism>
<evidence type="ECO:0000313" key="6">
    <source>
        <dbReference type="EMBL" id="KAA8575315.1"/>
    </source>
</evidence>
<sequence>MPLPRCINLISASSKSKENPTNWMKTSDISRKSSLVWARREGDLETDYKDLAEQFQRLINLEPGVEPSVHAFSASVEDTSAGIKTLKDHTDQNYLGSLRDMQAYSTAVKNLLKAREQKQLDFDN</sequence>
<dbReference type="EMBL" id="VICG01000002">
    <property type="protein sequence ID" value="KAA8575315.1"/>
    <property type="molecule type" value="Genomic_DNA"/>
</dbReference>
<evidence type="ECO:0000256" key="4">
    <source>
        <dbReference type="ARBA" id="ARBA00040748"/>
    </source>
</evidence>
<dbReference type="GO" id="GO:0000422">
    <property type="term" value="P:autophagy of mitochondrion"/>
    <property type="evidence" value="ECO:0007669"/>
    <property type="project" value="TreeGrafter"/>
</dbReference>
<keyword evidence="2" id="KW-0446">Lipid-binding</keyword>
<dbReference type="InterPro" id="IPR027267">
    <property type="entry name" value="AH/BAR_dom_sf"/>
</dbReference>
<dbReference type="PANTHER" id="PTHR45949:SF2">
    <property type="entry name" value="SORTING NEXIN-4"/>
    <property type="match status" value="1"/>
</dbReference>
<dbReference type="GO" id="GO:0015031">
    <property type="term" value="P:protein transport"/>
    <property type="evidence" value="ECO:0007669"/>
    <property type="project" value="TreeGrafter"/>
</dbReference>
<dbReference type="GO" id="GO:0034727">
    <property type="term" value="P:piecemeal microautophagy of the nucleus"/>
    <property type="evidence" value="ECO:0007669"/>
    <property type="project" value="TreeGrafter"/>
</dbReference>
<name>A0A5M9K8W3_MONFR</name>
<dbReference type="VEuPathDB" id="FungiDB:MFRU_002g01610"/>
<gene>
    <name evidence="6" type="ORF">EYC84_004489</name>
</gene>
<dbReference type="Proteomes" id="UP000322873">
    <property type="component" value="Unassembled WGS sequence"/>
</dbReference>
<dbReference type="AlphaFoldDB" id="A0A5M9K8W3"/>
<accession>A0A5M9K8W3</accession>
<comment type="caution">
    <text evidence="6">The sequence shown here is derived from an EMBL/GenBank/DDBJ whole genome shotgun (WGS) entry which is preliminary data.</text>
</comment>
<dbReference type="PANTHER" id="PTHR45949">
    <property type="entry name" value="SORTING NEXIN-4"/>
    <property type="match status" value="1"/>
</dbReference>
<dbReference type="Gene3D" id="1.20.1270.60">
    <property type="entry name" value="Arfaptin homology (AH) domain/BAR domain"/>
    <property type="match status" value="1"/>
</dbReference>
<dbReference type="GO" id="GO:0032456">
    <property type="term" value="P:endocytic recycling"/>
    <property type="evidence" value="ECO:0007669"/>
    <property type="project" value="TreeGrafter"/>
</dbReference>
<protein>
    <recommendedName>
        <fullName evidence="4">Sorting nexin-4</fullName>
    </recommendedName>
    <alternativeName>
        <fullName evidence="5">Autophagy-related protein 24</fullName>
    </alternativeName>
</protein>
<evidence type="ECO:0000256" key="5">
    <source>
        <dbReference type="ARBA" id="ARBA00041273"/>
    </source>
</evidence>
<dbReference type="GO" id="GO:0008289">
    <property type="term" value="F:lipid binding"/>
    <property type="evidence" value="ECO:0007669"/>
    <property type="project" value="UniProtKB-KW"/>
</dbReference>
<evidence type="ECO:0000256" key="1">
    <source>
        <dbReference type="ARBA" id="ARBA00004184"/>
    </source>
</evidence>
<dbReference type="GO" id="GO:0061709">
    <property type="term" value="P:reticulophagy"/>
    <property type="evidence" value="ECO:0007669"/>
    <property type="project" value="TreeGrafter"/>
</dbReference>
<keyword evidence="3" id="KW-0472">Membrane</keyword>
<keyword evidence="7" id="KW-1185">Reference proteome</keyword>